<reference evidence="2" key="1">
    <citation type="submission" date="2016-10" db="EMBL/GenBank/DDBJ databases">
        <authorList>
            <person name="Jeantristanb JTB J.-T."/>
            <person name="Ricardo R."/>
        </authorList>
    </citation>
    <scope>NUCLEOTIDE SEQUENCE [LARGE SCALE GENOMIC DNA]</scope>
</reference>
<evidence type="ECO:0000313" key="2">
    <source>
        <dbReference type="Proteomes" id="UP000249723"/>
    </source>
</evidence>
<evidence type="ECO:0000313" key="1">
    <source>
        <dbReference type="EMBL" id="SCZ88155.1"/>
    </source>
</evidence>
<sequence length="44" mass="4729">MSSLSGPERSSKTLLRVSAPGVRLGLSLPPAVAGFRHCDWMDMN</sequence>
<dbReference type="Proteomes" id="UP000249723">
    <property type="component" value="Unassembled WGS sequence"/>
</dbReference>
<name>A0A2X0MAP2_9BASI</name>
<keyword evidence="2" id="KW-1185">Reference proteome</keyword>
<dbReference type="EMBL" id="FMWP01000012">
    <property type="protein sequence ID" value="SCZ88155.1"/>
    <property type="molecule type" value="Genomic_DNA"/>
</dbReference>
<dbReference type="AlphaFoldDB" id="A0A2X0MAP2"/>
<gene>
    <name evidence="1" type="ORF">BZ3500_MVSOF-1268-A1-R1_CHR2-1G04227</name>
</gene>
<organism evidence="1 2">
    <name type="scientific">Microbotryum saponariae</name>
    <dbReference type="NCBI Taxonomy" id="289078"/>
    <lineage>
        <taxon>Eukaryota</taxon>
        <taxon>Fungi</taxon>
        <taxon>Dikarya</taxon>
        <taxon>Basidiomycota</taxon>
        <taxon>Pucciniomycotina</taxon>
        <taxon>Microbotryomycetes</taxon>
        <taxon>Microbotryales</taxon>
        <taxon>Microbotryaceae</taxon>
        <taxon>Microbotryum</taxon>
    </lineage>
</organism>
<protein>
    <submittedName>
        <fullName evidence="1">BZ3500_MvSof-1268-A1-R1_Chr2-1g04227 protein</fullName>
    </submittedName>
</protein>
<proteinExistence type="predicted"/>
<accession>A0A2X0MAP2</accession>